<keyword evidence="3" id="KW-1185">Reference proteome</keyword>
<dbReference type="VEuPathDB" id="FungiDB:PGTG_08564"/>
<proteinExistence type="predicted"/>
<evidence type="ECO:0000256" key="1">
    <source>
        <dbReference type="SAM" id="MobiDB-lite"/>
    </source>
</evidence>
<feature type="region of interest" description="Disordered" evidence="1">
    <location>
        <begin position="32"/>
        <end position="65"/>
    </location>
</feature>
<dbReference type="RefSeq" id="XP_003327797.2">
    <property type="nucleotide sequence ID" value="XM_003327749.2"/>
</dbReference>
<protein>
    <submittedName>
        <fullName evidence="2">Uncharacterized protein</fullName>
    </submittedName>
</protein>
<dbReference type="AlphaFoldDB" id="E3KGF3"/>
<dbReference type="GeneID" id="10545094"/>
<reference key="1">
    <citation type="submission" date="2007-01" db="EMBL/GenBank/DDBJ databases">
        <title>The Genome Sequence of Puccinia graminis f. sp. tritici Strain CRL 75-36-700-3.</title>
        <authorList>
            <consortium name="The Broad Institute Genome Sequencing Platform"/>
            <person name="Birren B."/>
            <person name="Lander E."/>
            <person name="Galagan J."/>
            <person name="Nusbaum C."/>
            <person name="Devon K."/>
            <person name="Cuomo C."/>
            <person name="Jaffe D."/>
            <person name="Butler J."/>
            <person name="Alvarez P."/>
            <person name="Gnerre S."/>
            <person name="Grabherr M."/>
            <person name="Mauceli E."/>
            <person name="Brockman W."/>
            <person name="Young S."/>
            <person name="LaButti K."/>
            <person name="Sykes S."/>
            <person name="DeCaprio D."/>
            <person name="Crawford M."/>
            <person name="Koehrsen M."/>
            <person name="Engels R."/>
            <person name="Montgomery P."/>
            <person name="Pearson M."/>
            <person name="Howarth C."/>
            <person name="Larson L."/>
            <person name="White J."/>
            <person name="Zeng Q."/>
            <person name="Kodira C."/>
            <person name="Yandava C."/>
            <person name="Alvarado L."/>
            <person name="O'Leary S."/>
            <person name="Szabo L."/>
            <person name="Dean R."/>
            <person name="Schein J."/>
        </authorList>
    </citation>
    <scope>NUCLEOTIDE SEQUENCE</scope>
    <source>
        <strain>CRL 75-36-700-3</strain>
    </source>
</reference>
<gene>
    <name evidence="2" type="ORF">PGTG_08564</name>
</gene>
<evidence type="ECO:0000313" key="3">
    <source>
        <dbReference type="Proteomes" id="UP000008783"/>
    </source>
</evidence>
<dbReference type="OrthoDB" id="2516911at2759"/>
<dbReference type="InParanoid" id="E3KGF3"/>
<dbReference type="KEGG" id="pgr:PGTG_08564"/>
<reference evidence="3" key="2">
    <citation type="journal article" date="2011" name="Proc. Natl. Acad. Sci. U.S.A.">
        <title>Obligate biotrophy features unraveled by the genomic analysis of rust fungi.</title>
        <authorList>
            <person name="Duplessis S."/>
            <person name="Cuomo C.A."/>
            <person name="Lin Y.-C."/>
            <person name="Aerts A."/>
            <person name="Tisserant E."/>
            <person name="Veneault-Fourrey C."/>
            <person name="Joly D.L."/>
            <person name="Hacquard S."/>
            <person name="Amselem J."/>
            <person name="Cantarel B.L."/>
            <person name="Chiu R."/>
            <person name="Coutinho P.M."/>
            <person name="Feau N."/>
            <person name="Field M."/>
            <person name="Frey P."/>
            <person name="Gelhaye E."/>
            <person name="Goldberg J."/>
            <person name="Grabherr M.G."/>
            <person name="Kodira C.D."/>
            <person name="Kohler A."/>
            <person name="Kuees U."/>
            <person name="Lindquist E.A."/>
            <person name="Lucas S.M."/>
            <person name="Mago R."/>
            <person name="Mauceli E."/>
            <person name="Morin E."/>
            <person name="Murat C."/>
            <person name="Pangilinan J.L."/>
            <person name="Park R."/>
            <person name="Pearson M."/>
            <person name="Quesneville H."/>
            <person name="Rouhier N."/>
            <person name="Sakthikumar S."/>
            <person name="Salamov A.A."/>
            <person name="Schmutz J."/>
            <person name="Selles B."/>
            <person name="Shapiro H."/>
            <person name="Tanguay P."/>
            <person name="Tuskan G.A."/>
            <person name="Henrissat B."/>
            <person name="Van de Peer Y."/>
            <person name="Rouze P."/>
            <person name="Ellis J.G."/>
            <person name="Dodds P.N."/>
            <person name="Schein J.E."/>
            <person name="Zhong S."/>
            <person name="Hamelin R.C."/>
            <person name="Grigoriev I.V."/>
            <person name="Szabo L.J."/>
            <person name="Martin F."/>
        </authorList>
    </citation>
    <scope>NUCLEOTIDE SEQUENCE [LARGE SCALE GENOMIC DNA]</scope>
    <source>
        <strain evidence="3">CRL 75-36-700-3 / race SCCL</strain>
    </source>
</reference>
<dbReference type="EMBL" id="DS178286">
    <property type="protein sequence ID" value="EFP83378.2"/>
    <property type="molecule type" value="Genomic_DNA"/>
</dbReference>
<organism evidence="2 3">
    <name type="scientific">Puccinia graminis f. sp. tritici (strain CRL 75-36-700-3 / race SCCL)</name>
    <name type="common">Black stem rust fungus</name>
    <dbReference type="NCBI Taxonomy" id="418459"/>
    <lineage>
        <taxon>Eukaryota</taxon>
        <taxon>Fungi</taxon>
        <taxon>Dikarya</taxon>
        <taxon>Basidiomycota</taxon>
        <taxon>Pucciniomycotina</taxon>
        <taxon>Pucciniomycetes</taxon>
        <taxon>Pucciniales</taxon>
        <taxon>Pucciniaceae</taxon>
        <taxon>Puccinia</taxon>
    </lineage>
</organism>
<sequence length="95" mass="10643">MKQVSQCTGMESSQEATQIVEMRKIGAVHQLHDCSPSSPLFHPNPPGGSSSSPGSQKHFKSHDTRLELKIKRREPYWRVGCIAEFTTRLLLDLPV</sequence>
<accession>E3KGF3</accession>
<dbReference type="Proteomes" id="UP000008783">
    <property type="component" value="Unassembled WGS sequence"/>
</dbReference>
<evidence type="ECO:0000313" key="2">
    <source>
        <dbReference type="EMBL" id="EFP83378.2"/>
    </source>
</evidence>
<name>E3KGF3_PUCGT</name>
<dbReference type="HOGENOM" id="CLU_2373825_0_0_1"/>